<comment type="caution">
    <text evidence="1">The sequence shown here is derived from an EMBL/GenBank/DDBJ whole genome shotgun (WGS) entry which is preliminary data.</text>
</comment>
<protein>
    <submittedName>
        <fullName evidence="1">Uncharacterized protein</fullName>
    </submittedName>
</protein>
<evidence type="ECO:0000313" key="1">
    <source>
        <dbReference type="EMBL" id="MER5172045.1"/>
    </source>
</evidence>
<evidence type="ECO:0000313" key="2">
    <source>
        <dbReference type="Proteomes" id="UP001438953"/>
    </source>
</evidence>
<sequence>MESTVISPGMTEHAASASPNLGGLIGLFQAELGNTAQAAFSLGAFVSVPTTVSIDYPETIQVEQPIIIDDVEEAPITTAEILMMMEAGDDFYTADISVLLDDNHAFTADPSTTGATALADAADFDWMPSAGAGATAAGDYDYNLVAEGALDSMAELDPLDQYDDAALSFESADSFIFFEQEA</sequence>
<dbReference type="Proteomes" id="UP001438953">
    <property type="component" value="Unassembled WGS sequence"/>
</dbReference>
<keyword evidence="2" id="KW-1185">Reference proteome</keyword>
<dbReference type="RefSeq" id="WP_350936698.1">
    <property type="nucleotide sequence ID" value="NZ_JAYWLC010000006.1"/>
</dbReference>
<name>A0ABV1SGK9_9RHOB</name>
<dbReference type="EMBL" id="JAYWLC010000006">
    <property type="protein sequence ID" value="MER5172045.1"/>
    <property type="molecule type" value="Genomic_DNA"/>
</dbReference>
<gene>
    <name evidence="1" type="ORF">VSX56_09680</name>
</gene>
<proteinExistence type="predicted"/>
<organism evidence="1 2">
    <name type="scientific">Thioclava kandeliae</name>
    <dbReference type="NCBI Taxonomy" id="3070818"/>
    <lineage>
        <taxon>Bacteria</taxon>
        <taxon>Pseudomonadati</taxon>
        <taxon>Pseudomonadota</taxon>
        <taxon>Alphaproteobacteria</taxon>
        <taxon>Rhodobacterales</taxon>
        <taxon>Paracoccaceae</taxon>
        <taxon>Thioclava</taxon>
    </lineage>
</organism>
<reference evidence="1 2" key="1">
    <citation type="submission" date="2024-06" db="EMBL/GenBank/DDBJ databases">
        <title>Thioclava kandeliae sp. nov. from a rhizosphere soil sample of Kandelia candel in a mangrove.</title>
        <authorList>
            <person name="Mu T."/>
        </authorList>
    </citation>
    <scope>NUCLEOTIDE SEQUENCE [LARGE SCALE GENOMIC DNA]</scope>
    <source>
        <strain evidence="1 2">CPCC 100088</strain>
    </source>
</reference>
<accession>A0ABV1SGK9</accession>